<dbReference type="OrthoDB" id="963183at2"/>
<dbReference type="AlphaFoldDB" id="A1ZY13"/>
<organism evidence="1 2">
    <name type="scientific">Microscilla marina ATCC 23134</name>
    <dbReference type="NCBI Taxonomy" id="313606"/>
    <lineage>
        <taxon>Bacteria</taxon>
        <taxon>Pseudomonadati</taxon>
        <taxon>Bacteroidota</taxon>
        <taxon>Cytophagia</taxon>
        <taxon>Cytophagales</taxon>
        <taxon>Microscillaceae</taxon>
        <taxon>Microscilla</taxon>
    </lineage>
</organism>
<dbReference type="EMBL" id="AAWS01000062">
    <property type="protein sequence ID" value="EAY24750.1"/>
    <property type="molecule type" value="Genomic_DNA"/>
</dbReference>
<proteinExistence type="predicted"/>
<dbReference type="RefSeq" id="WP_002704242.1">
    <property type="nucleotide sequence ID" value="NZ_AAWS01000062.1"/>
</dbReference>
<evidence type="ECO:0000313" key="2">
    <source>
        <dbReference type="Proteomes" id="UP000004095"/>
    </source>
</evidence>
<keyword evidence="2" id="KW-1185">Reference proteome</keyword>
<evidence type="ECO:0000313" key="1">
    <source>
        <dbReference type="EMBL" id="EAY24750.1"/>
    </source>
</evidence>
<dbReference type="Proteomes" id="UP000004095">
    <property type="component" value="Unassembled WGS sequence"/>
</dbReference>
<gene>
    <name evidence="1" type="ORF">M23134_05552</name>
</gene>
<reference evidence="1 2" key="1">
    <citation type="submission" date="2007-01" db="EMBL/GenBank/DDBJ databases">
        <authorList>
            <person name="Haygood M."/>
            <person name="Podell S."/>
            <person name="Anderson C."/>
            <person name="Hopkinson B."/>
            <person name="Roe K."/>
            <person name="Barbeau K."/>
            <person name="Gaasterland T."/>
            <person name="Ferriera S."/>
            <person name="Johnson J."/>
            <person name="Kravitz S."/>
            <person name="Beeson K."/>
            <person name="Sutton G."/>
            <person name="Rogers Y.-H."/>
            <person name="Friedman R."/>
            <person name="Frazier M."/>
            <person name="Venter J.C."/>
        </authorList>
    </citation>
    <scope>NUCLEOTIDE SEQUENCE [LARGE SCALE GENOMIC DNA]</scope>
    <source>
        <strain evidence="1 2">ATCC 23134</strain>
    </source>
</reference>
<comment type="caution">
    <text evidence="1">The sequence shown here is derived from an EMBL/GenBank/DDBJ whole genome shotgun (WGS) entry which is preliminary data.</text>
</comment>
<accession>A1ZY13</accession>
<protein>
    <submittedName>
        <fullName evidence="1">Uncharacterized protein</fullName>
    </submittedName>
</protein>
<sequence>MKEFDNIEQIFGWFIENVYPTLTSEEKRKMKDAKYEFQKRGNISKKKMQAILDQYGEIKMIYHIKKQS</sequence>
<name>A1ZY13_MICM2</name>